<dbReference type="Proteomes" id="UP000719766">
    <property type="component" value="Unassembled WGS sequence"/>
</dbReference>
<comment type="caution">
    <text evidence="2">The sequence shown here is derived from an EMBL/GenBank/DDBJ whole genome shotgun (WGS) entry which is preliminary data.</text>
</comment>
<reference evidence="2" key="1">
    <citation type="journal article" date="2020" name="New Phytol.">
        <title>Comparative genomics reveals dynamic genome evolution in host specialist ectomycorrhizal fungi.</title>
        <authorList>
            <person name="Lofgren L.A."/>
            <person name="Nguyen N.H."/>
            <person name="Vilgalys R."/>
            <person name="Ruytinx J."/>
            <person name="Liao H.L."/>
            <person name="Branco S."/>
            <person name="Kuo A."/>
            <person name="LaButti K."/>
            <person name="Lipzen A."/>
            <person name="Andreopoulos W."/>
            <person name="Pangilinan J."/>
            <person name="Riley R."/>
            <person name="Hundley H."/>
            <person name="Na H."/>
            <person name="Barry K."/>
            <person name="Grigoriev I.V."/>
            <person name="Stajich J.E."/>
            <person name="Kennedy P.G."/>
        </authorList>
    </citation>
    <scope>NUCLEOTIDE SEQUENCE</scope>
    <source>
        <strain evidence="2">S12</strain>
    </source>
</reference>
<feature type="region of interest" description="Disordered" evidence="1">
    <location>
        <begin position="1"/>
        <end position="24"/>
    </location>
</feature>
<gene>
    <name evidence="2" type="ORF">HD556DRAFT_523304</name>
</gene>
<dbReference type="OrthoDB" id="10615556at2759"/>
<protein>
    <submittedName>
        <fullName evidence="2">Uncharacterized protein</fullName>
    </submittedName>
</protein>
<organism evidence="2 3">
    <name type="scientific">Suillus plorans</name>
    <dbReference type="NCBI Taxonomy" id="116603"/>
    <lineage>
        <taxon>Eukaryota</taxon>
        <taxon>Fungi</taxon>
        <taxon>Dikarya</taxon>
        <taxon>Basidiomycota</taxon>
        <taxon>Agaricomycotina</taxon>
        <taxon>Agaricomycetes</taxon>
        <taxon>Agaricomycetidae</taxon>
        <taxon>Boletales</taxon>
        <taxon>Suillineae</taxon>
        <taxon>Suillaceae</taxon>
        <taxon>Suillus</taxon>
    </lineage>
</organism>
<evidence type="ECO:0000313" key="2">
    <source>
        <dbReference type="EMBL" id="KAG1793150.1"/>
    </source>
</evidence>
<dbReference type="GeneID" id="64604624"/>
<dbReference type="RefSeq" id="XP_041159639.1">
    <property type="nucleotide sequence ID" value="XM_041310860.1"/>
</dbReference>
<accession>A0A9P7ANE1</accession>
<name>A0A9P7ANE1_9AGAM</name>
<evidence type="ECO:0000313" key="3">
    <source>
        <dbReference type="Proteomes" id="UP000719766"/>
    </source>
</evidence>
<keyword evidence="3" id="KW-1185">Reference proteome</keyword>
<dbReference type="AlphaFoldDB" id="A0A9P7ANE1"/>
<sequence>MSYIGSNSRDSRVRTPAPHAPHHTSIARRQCPLGGLHRSAYLRVPSAYLCLYSAFSSAYLPEPHTGESCVLHVSCRGAYRVFHCVNLPRYHGSPGHEALLHCIHTSGSCLHSFQNVFHRISSSFPSRTNRTMGKAMMLTGGVGGELGLRALSAYTWHILSTLIFVVPQKHPHMVILGVRACILHRTKQNDLVGARWEISRSIRARTFMHYLSLGLVVFTYKARAHATDSQ</sequence>
<dbReference type="EMBL" id="JABBWE010000032">
    <property type="protein sequence ID" value="KAG1793150.1"/>
    <property type="molecule type" value="Genomic_DNA"/>
</dbReference>
<proteinExistence type="predicted"/>
<evidence type="ECO:0000256" key="1">
    <source>
        <dbReference type="SAM" id="MobiDB-lite"/>
    </source>
</evidence>